<accession>A0A7K1VBC6</accession>
<evidence type="ECO:0000256" key="1">
    <source>
        <dbReference type="SAM" id="SignalP"/>
    </source>
</evidence>
<dbReference type="RefSeq" id="WP_157393525.1">
    <property type="nucleotide sequence ID" value="NZ_WRPP01000016.1"/>
</dbReference>
<organism evidence="2 3">
    <name type="scientific">Nocardia terrae</name>
    <dbReference type="NCBI Taxonomy" id="2675851"/>
    <lineage>
        <taxon>Bacteria</taxon>
        <taxon>Bacillati</taxon>
        <taxon>Actinomycetota</taxon>
        <taxon>Actinomycetes</taxon>
        <taxon>Mycobacteriales</taxon>
        <taxon>Nocardiaceae</taxon>
        <taxon>Nocardia</taxon>
    </lineage>
</organism>
<dbReference type="AlphaFoldDB" id="A0A7K1VBC6"/>
<name>A0A7K1VBC6_9NOCA</name>
<dbReference type="Proteomes" id="UP000466794">
    <property type="component" value="Unassembled WGS sequence"/>
</dbReference>
<evidence type="ECO:0000313" key="3">
    <source>
        <dbReference type="Proteomes" id="UP000466794"/>
    </source>
</evidence>
<dbReference type="EMBL" id="WRPP01000016">
    <property type="protein sequence ID" value="MVU83950.1"/>
    <property type="molecule type" value="Genomic_DNA"/>
</dbReference>
<keyword evidence="3" id="KW-1185">Reference proteome</keyword>
<reference evidence="2 3" key="1">
    <citation type="submission" date="2019-12" db="EMBL/GenBank/DDBJ databases">
        <title>Nocardia sp. nov. ET3-3 isolated from soil.</title>
        <authorList>
            <person name="Kanchanasin P."/>
            <person name="Tanasupawat S."/>
            <person name="Yuki M."/>
            <person name="Kudo T."/>
        </authorList>
    </citation>
    <scope>NUCLEOTIDE SEQUENCE [LARGE SCALE GENOMIC DNA]</scope>
    <source>
        <strain evidence="2 3">ET3-3</strain>
    </source>
</reference>
<evidence type="ECO:0000313" key="2">
    <source>
        <dbReference type="EMBL" id="MVU83950.1"/>
    </source>
</evidence>
<keyword evidence="1" id="KW-0732">Signal</keyword>
<proteinExistence type="predicted"/>
<gene>
    <name evidence="2" type="ORF">GPX89_42820</name>
</gene>
<feature type="signal peptide" evidence="1">
    <location>
        <begin position="1"/>
        <end position="28"/>
    </location>
</feature>
<comment type="caution">
    <text evidence="2">The sequence shown here is derived from an EMBL/GenBank/DDBJ whole genome shotgun (WGS) entry which is preliminary data.</text>
</comment>
<protein>
    <submittedName>
        <fullName evidence="2">Uncharacterized protein</fullName>
    </submittedName>
</protein>
<feature type="chain" id="PRO_5029864094" evidence="1">
    <location>
        <begin position="29"/>
        <end position="67"/>
    </location>
</feature>
<sequence>MTINPIRTALATAAVGASLLAAPALASAAPLDSPATPIGTTGSADSGSAGPGSIICWLLHPSPTCQV</sequence>